<dbReference type="Gene3D" id="2.60.120.10">
    <property type="entry name" value="Jelly Rolls"/>
    <property type="match status" value="1"/>
</dbReference>
<dbReference type="AlphaFoldDB" id="K2MMT5"/>
<dbReference type="SUPFAM" id="SSF51182">
    <property type="entry name" value="RmlC-like cupins"/>
    <property type="match status" value="1"/>
</dbReference>
<dbReference type="Proteomes" id="UP000006786">
    <property type="component" value="Unassembled WGS sequence"/>
</dbReference>
<dbReference type="OrthoDB" id="9811153at2"/>
<dbReference type="PANTHER" id="PTHR40112">
    <property type="entry name" value="H2HPP ISOMERASE"/>
    <property type="match status" value="1"/>
</dbReference>
<feature type="domain" description="Cupin type-2" evidence="1">
    <location>
        <begin position="37"/>
        <end position="103"/>
    </location>
</feature>
<evidence type="ECO:0000313" key="3">
    <source>
        <dbReference type="Proteomes" id="UP000006786"/>
    </source>
</evidence>
<comment type="caution">
    <text evidence="2">The sequence shown here is derived from an EMBL/GenBank/DDBJ whole genome shotgun (WGS) entry which is preliminary data.</text>
</comment>
<dbReference type="PANTHER" id="PTHR40112:SF1">
    <property type="entry name" value="H2HPP ISOMERASE"/>
    <property type="match status" value="1"/>
</dbReference>
<dbReference type="InterPro" id="IPR014710">
    <property type="entry name" value="RmlC-like_jellyroll"/>
</dbReference>
<dbReference type="eggNOG" id="COG1917">
    <property type="taxonomic scope" value="Bacteria"/>
</dbReference>
<dbReference type="RefSeq" id="WP_008597427.1">
    <property type="nucleotide sequence ID" value="NZ_AMRM01000013.1"/>
</dbReference>
<dbReference type="InterPro" id="IPR052535">
    <property type="entry name" value="Bacilysin_H2HPP_isomerase"/>
</dbReference>
<dbReference type="Pfam" id="PF07883">
    <property type="entry name" value="Cupin_2"/>
    <property type="match status" value="1"/>
</dbReference>
<dbReference type="EMBL" id="AMRM01000013">
    <property type="protein sequence ID" value="EKF18557.1"/>
    <property type="molecule type" value="Genomic_DNA"/>
</dbReference>
<accession>K2MMT5</accession>
<keyword evidence="3" id="KW-1185">Reference proteome</keyword>
<evidence type="ECO:0000313" key="2">
    <source>
        <dbReference type="EMBL" id="EKF18557.1"/>
    </source>
</evidence>
<organism evidence="2 3">
    <name type="scientific">Nitratireductor pacificus pht-3B</name>
    <dbReference type="NCBI Taxonomy" id="391937"/>
    <lineage>
        <taxon>Bacteria</taxon>
        <taxon>Pseudomonadati</taxon>
        <taxon>Pseudomonadota</taxon>
        <taxon>Alphaproteobacteria</taxon>
        <taxon>Hyphomicrobiales</taxon>
        <taxon>Phyllobacteriaceae</taxon>
        <taxon>Nitratireductor</taxon>
    </lineage>
</organism>
<reference evidence="2 3" key="1">
    <citation type="journal article" date="2012" name="J. Bacteriol.">
        <title>Genome Sequence of Nitratireductor pacificus Type Strain pht-3B.</title>
        <authorList>
            <person name="Lai Q."/>
            <person name="Li G."/>
            <person name="Shao Z."/>
        </authorList>
    </citation>
    <scope>NUCLEOTIDE SEQUENCE [LARGE SCALE GENOMIC DNA]</scope>
    <source>
        <strain evidence="3">pht-3B</strain>
    </source>
</reference>
<dbReference type="InterPro" id="IPR013096">
    <property type="entry name" value="Cupin_2"/>
</dbReference>
<name>K2MMT5_9HYPH</name>
<protein>
    <submittedName>
        <fullName evidence="2">Cupin 2 barrel domain-containing protein</fullName>
    </submittedName>
</protein>
<dbReference type="STRING" id="391937.NA2_12958"/>
<gene>
    <name evidence="2" type="ORF">NA2_12958</name>
</gene>
<sequence length="116" mass="12994">MNPVHSVDWSAIDWREIRSGVFQKAFSSPTATLALHRLYPEHEPRPHSHPNEQIAWIIEGFVDFHIGDVVERLGPGGIVVIPPNVMHHAIVVGDTPVLNLDVFTPSRPEYAPLPPR</sequence>
<proteinExistence type="predicted"/>
<dbReference type="InterPro" id="IPR011051">
    <property type="entry name" value="RmlC_Cupin_sf"/>
</dbReference>
<evidence type="ECO:0000259" key="1">
    <source>
        <dbReference type="Pfam" id="PF07883"/>
    </source>
</evidence>